<dbReference type="InterPro" id="IPR015424">
    <property type="entry name" value="PyrdxlP-dep_Trfase"/>
</dbReference>
<keyword evidence="3" id="KW-1185">Reference proteome</keyword>
<sequence>MQATIGRLQLRRLSGWVARRTEIAMRVHAVLTEFPKAVRAPLPGDGVTHAFYRLYA</sequence>
<gene>
    <name evidence="2" type="ORF">NLU14_22715</name>
</gene>
<evidence type="ECO:0000313" key="2">
    <source>
        <dbReference type="EMBL" id="MDF0753044.1"/>
    </source>
</evidence>
<reference evidence="2" key="1">
    <citation type="submission" date="2022-07" db="EMBL/GenBank/DDBJ databases">
        <title>Marinobacter iranensis a new bacterium isolate from a hipersaline lake in Iran.</title>
        <authorList>
            <person name="Mohammad A.M.A."/>
            <person name="Cristina S.-P."/>
            <person name="Antonio V."/>
        </authorList>
    </citation>
    <scope>NUCLEOTIDE SEQUENCE</scope>
    <source>
        <strain evidence="2">71-i</strain>
    </source>
</reference>
<organism evidence="2 3">
    <name type="scientific">Marinobacter iranensis</name>
    <dbReference type="NCBI Taxonomy" id="2962607"/>
    <lineage>
        <taxon>Bacteria</taxon>
        <taxon>Pseudomonadati</taxon>
        <taxon>Pseudomonadota</taxon>
        <taxon>Gammaproteobacteria</taxon>
        <taxon>Pseudomonadales</taxon>
        <taxon>Marinobacteraceae</taxon>
        <taxon>Marinobacter</taxon>
    </lineage>
</organism>
<dbReference type="SUPFAM" id="SSF53383">
    <property type="entry name" value="PLP-dependent transferases"/>
    <property type="match status" value="1"/>
</dbReference>
<dbReference type="EMBL" id="JANCMW010000363">
    <property type="protein sequence ID" value="MDF0753044.1"/>
    <property type="molecule type" value="Genomic_DNA"/>
</dbReference>
<dbReference type="Gene3D" id="3.90.1150.10">
    <property type="entry name" value="Aspartate Aminotransferase, domain 1"/>
    <property type="match status" value="1"/>
</dbReference>
<protein>
    <submittedName>
        <fullName evidence="2">DegT/DnrJ/EryC1/StrS family aminotransferase</fullName>
    </submittedName>
</protein>
<dbReference type="Proteomes" id="UP001143391">
    <property type="component" value="Unassembled WGS sequence"/>
</dbReference>
<feature type="non-terminal residue" evidence="2">
    <location>
        <position position="56"/>
    </location>
</feature>
<keyword evidence="2" id="KW-0808">Transferase</keyword>
<name>A0ABT5YH78_9GAMM</name>
<dbReference type="GO" id="GO:0008483">
    <property type="term" value="F:transaminase activity"/>
    <property type="evidence" value="ECO:0007669"/>
    <property type="project" value="UniProtKB-KW"/>
</dbReference>
<keyword evidence="1" id="KW-0663">Pyridoxal phosphate</keyword>
<dbReference type="InterPro" id="IPR015422">
    <property type="entry name" value="PyrdxlP-dep_Trfase_small"/>
</dbReference>
<accession>A0ABT5YH78</accession>
<proteinExistence type="predicted"/>
<evidence type="ECO:0000256" key="1">
    <source>
        <dbReference type="ARBA" id="ARBA00022898"/>
    </source>
</evidence>
<comment type="caution">
    <text evidence="2">The sequence shown here is derived from an EMBL/GenBank/DDBJ whole genome shotgun (WGS) entry which is preliminary data.</text>
</comment>
<dbReference type="InterPro" id="IPR000653">
    <property type="entry name" value="DegT/StrS_aminotransferase"/>
</dbReference>
<dbReference type="Pfam" id="PF01041">
    <property type="entry name" value="DegT_DnrJ_EryC1"/>
    <property type="match status" value="1"/>
</dbReference>
<keyword evidence="2" id="KW-0032">Aminotransferase</keyword>
<evidence type="ECO:0000313" key="3">
    <source>
        <dbReference type="Proteomes" id="UP001143391"/>
    </source>
</evidence>